<evidence type="ECO:0000313" key="3">
    <source>
        <dbReference type="Proteomes" id="UP001476798"/>
    </source>
</evidence>
<protein>
    <submittedName>
        <fullName evidence="2">Uncharacterized protein</fullName>
    </submittedName>
</protein>
<keyword evidence="3" id="KW-1185">Reference proteome</keyword>
<sequence length="73" mass="8521">HLLVIKEELPAEEQNWSPRPDQEDQNPPQIKEEPEEAEIIERREGVTRHMKRHSGEEDIKLEGTVSQTVPEEV</sequence>
<reference evidence="2 3" key="1">
    <citation type="submission" date="2021-06" db="EMBL/GenBank/DDBJ databases">
        <authorList>
            <person name="Palmer J.M."/>
        </authorList>
    </citation>
    <scope>NUCLEOTIDE SEQUENCE [LARGE SCALE GENOMIC DNA]</scope>
    <source>
        <strain evidence="2 3">GA_2019</strain>
        <tissue evidence="2">Muscle</tissue>
    </source>
</reference>
<feature type="compositionally biased region" description="Basic and acidic residues" evidence="1">
    <location>
        <begin position="39"/>
        <end position="61"/>
    </location>
</feature>
<name>A0ABV0P3A4_9TELE</name>
<comment type="caution">
    <text evidence="2">The sequence shown here is derived from an EMBL/GenBank/DDBJ whole genome shotgun (WGS) entry which is preliminary data.</text>
</comment>
<dbReference type="EMBL" id="JAHRIO010060673">
    <property type="protein sequence ID" value="MEQ2178201.1"/>
    <property type="molecule type" value="Genomic_DNA"/>
</dbReference>
<evidence type="ECO:0000313" key="2">
    <source>
        <dbReference type="EMBL" id="MEQ2178201.1"/>
    </source>
</evidence>
<proteinExistence type="predicted"/>
<feature type="compositionally biased region" description="Polar residues" evidence="1">
    <location>
        <begin position="64"/>
        <end position="73"/>
    </location>
</feature>
<feature type="region of interest" description="Disordered" evidence="1">
    <location>
        <begin position="1"/>
        <end position="73"/>
    </location>
</feature>
<evidence type="ECO:0000256" key="1">
    <source>
        <dbReference type="SAM" id="MobiDB-lite"/>
    </source>
</evidence>
<gene>
    <name evidence="2" type="ORF">GOODEAATRI_011467</name>
</gene>
<dbReference type="Proteomes" id="UP001476798">
    <property type="component" value="Unassembled WGS sequence"/>
</dbReference>
<organism evidence="2 3">
    <name type="scientific">Goodea atripinnis</name>
    <dbReference type="NCBI Taxonomy" id="208336"/>
    <lineage>
        <taxon>Eukaryota</taxon>
        <taxon>Metazoa</taxon>
        <taxon>Chordata</taxon>
        <taxon>Craniata</taxon>
        <taxon>Vertebrata</taxon>
        <taxon>Euteleostomi</taxon>
        <taxon>Actinopterygii</taxon>
        <taxon>Neopterygii</taxon>
        <taxon>Teleostei</taxon>
        <taxon>Neoteleostei</taxon>
        <taxon>Acanthomorphata</taxon>
        <taxon>Ovalentaria</taxon>
        <taxon>Atherinomorphae</taxon>
        <taxon>Cyprinodontiformes</taxon>
        <taxon>Goodeidae</taxon>
        <taxon>Goodea</taxon>
    </lineage>
</organism>
<accession>A0ABV0P3A4</accession>
<feature type="non-terminal residue" evidence="2">
    <location>
        <position position="1"/>
    </location>
</feature>